<evidence type="ECO:0000313" key="2">
    <source>
        <dbReference type="WBParaSite" id="ES5_v2.g28183.t1"/>
    </source>
</evidence>
<proteinExistence type="predicted"/>
<evidence type="ECO:0000313" key="1">
    <source>
        <dbReference type="Proteomes" id="UP000887579"/>
    </source>
</evidence>
<protein>
    <submittedName>
        <fullName evidence="2">Uncharacterized protein</fullName>
    </submittedName>
</protein>
<dbReference type="Proteomes" id="UP000887579">
    <property type="component" value="Unplaced"/>
</dbReference>
<accession>A0AC34GEM7</accession>
<organism evidence="1 2">
    <name type="scientific">Panagrolaimus sp. ES5</name>
    <dbReference type="NCBI Taxonomy" id="591445"/>
    <lineage>
        <taxon>Eukaryota</taxon>
        <taxon>Metazoa</taxon>
        <taxon>Ecdysozoa</taxon>
        <taxon>Nematoda</taxon>
        <taxon>Chromadorea</taxon>
        <taxon>Rhabditida</taxon>
        <taxon>Tylenchina</taxon>
        <taxon>Panagrolaimomorpha</taxon>
        <taxon>Panagrolaimoidea</taxon>
        <taxon>Panagrolaimidae</taxon>
        <taxon>Panagrolaimus</taxon>
    </lineage>
</organism>
<name>A0AC34GEM7_9BILA</name>
<sequence>MYEHLREHQLLAVEEEIKASKRAAGVLDEGNNTSGNASPSRSEIEAAKIKCEYCSHESDNDLQLQQHKIFNHTTQILENTQQQSNPLTLFAWQQFLLTNSNFPQQ</sequence>
<dbReference type="WBParaSite" id="ES5_v2.g28183.t1">
    <property type="protein sequence ID" value="ES5_v2.g28183.t1"/>
    <property type="gene ID" value="ES5_v2.g28183"/>
</dbReference>
<reference evidence="2" key="1">
    <citation type="submission" date="2022-11" db="UniProtKB">
        <authorList>
            <consortium name="WormBaseParasite"/>
        </authorList>
    </citation>
    <scope>IDENTIFICATION</scope>
</reference>